<name>A0ABQ5B9Q7_9ASTR</name>
<sequence>MRSVKSIQEVYTKMARTNQSYQKLLTSSLSRRPRQQWKKHKRVWVFALNTLTQLAQAVTSKNDSLAIRLKGLEEQGKKECSEGIQAMEGGSKREGSVNTPYPWGLDTPYRQSGKTDSIKIENTFWVVSQQALLFTEKYLS</sequence>
<evidence type="ECO:0000313" key="1">
    <source>
        <dbReference type="EMBL" id="GJT10984.1"/>
    </source>
</evidence>
<reference evidence="1" key="1">
    <citation type="journal article" date="2022" name="Int. J. Mol. Sci.">
        <title>Draft Genome of Tanacetum Coccineum: Genomic Comparison of Closely Related Tanacetum-Family Plants.</title>
        <authorList>
            <person name="Yamashiro T."/>
            <person name="Shiraishi A."/>
            <person name="Nakayama K."/>
            <person name="Satake H."/>
        </authorList>
    </citation>
    <scope>NUCLEOTIDE SEQUENCE</scope>
</reference>
<reference evidence="1" key="2">
    <citation type="submission" date="2022-01" db="EMBL/GenBank/DDBJ databases">
        <authorList>
            <person name="Yamashiro T."/>
            <person name="Shiraishi A."/>
            <person name="Satake H."/>
            <person name="Nakayama K."/>
        </authorList>
    </citation>
    <scope>NUCLEOTIDE SEQUENCE</scope>
</reference>
<accession>A0ABQ5B9Q7</accession>
<dbReference type="EMBL" id="BQNB010013030">
    <property type="protein sequence ID" value="GJT10984.1"/>
    <property type="molecule type" value="Genomic_DNA"/>
</dbReference>
<comment type="caution">
    <text evidence="1">The sequence shown here is derived from an EMBL/GenBank/DDBJ whole genome shotgun (WGS) entry which is preliminary data.</text>
</comment>
<gene>
    <name evidence="1" type="ORF">Tco_0858026</name>
</gene>
<dbReference type="Proteomes" id="UP001151760">
    <property type="component" value="Unassembled WGS sequence"/>
</dbReference>
<evidence type="ECO:0000313" key="2">
    <source>
        <dbReference type="Proteomes" id="UP001151760"/>
    </source>
</evidence>
<organism evidence="1 2">
    <name type="scientific">Tanacetum coccineum</name>
    <dbReference type="NCBI Taxonomy" id="301880"/>
    <lineage>
        <taxon>Eukaryota</taxon>
        <taxon>Viridiplantae</taxon>
        <taxon>Streptophyta</taxon>
        <taxon>Embryophyta</taxon>
        <taxon>Tracheophyta</taxon>
        <taxon>Spermatophyta</taxon>
        <taxon>Magnoliopsida</taxon>
        <taxon>eudicotyledons</taxon>
        <taxon>Gunneridae</taxon>
        <taxon>Pentapetalae</taxon>
        <taxon>asterids</taxon>
        <taxon>campanulids</taxon>
        <taxon>Asterales</taxon>
        <taxon>Asteraceae</taxon>
        <taxon>Asteroideae</taxon>
        <taxon>Anthemideae</taxon>
        <taxon>Anthemidinae</taxon>
        <taxon>Tanacetum</taxon>
    </lineage>
</organism>
<proteinExistence type="predicted"/>
<keyword evidence="2" id="KW-1185">Reference proteome</keyword>
<protein>
    <submittedName>
        <fullName evidence="1">Uncharacterized protein</fullName>
    </submittedName>
</protein>